<gene>
    <name evidence="10" type="ORF">WMO26_08625</name>
</gene>
<feature type="domain" description="OmpR/PhoB-type" evidence="9">
    <location>
        <begin position="129"/>
        <end position="228"/>
    </location>
</feature>
<dbReference type="Pfam" id="PF00072">
    <property type="entry name" value="Response_reg"/>
    <property type="match status" value="1"/>
</dbReference>
<keyword evidence="11" id="KW-1185">Reference proteome</keyword>
<evidence type="ECO:0000259" key="9">
    <source>
        <dbReference type="PROSITE" id="PS51755"/>
    </source>
</evidence>
<evidence type="ECO:0000256" key="1">
    <source>
        <dbReference type="ARBA" id="ARBA00018672"/>
    </source>
</evidence>
<dbReference type="EMBL" id="JBBMFD010000014">
    <property type="protein sequence ID" value="MEQ2440886.1"/>
    <property type="molecule type" value="Genomic_DNA"/>
</dbReference>
<dbReference type="SMART" id="SM00448">
    <property type="entry name" value="REC"/>
    <property type="match status" value="1"/>
</dbReference>
<evidence type="ECO:0000256" key="7">
    <source>
        <dbReference type="PROSITE-ProRule" id="PRU01091"/>
    </source>
</evidence>
<dbReference type="InterPro" id="IPR039420">
    <property type="entry name" value="WalR-like"/>
</dbReference>
<protein>
    <recommendedName>
        <fullName evidence="1">Stage 0 sporulation protein A homolog</fullName>
    </recommendedName>
</protein>
<dbReference type="InterPro" id="IPR011006">
    <property type="entry name" value="CheY-like_superfamily"/>
</dbReference>
<dbReference type="SUPFAM" id="SSF52172">
    <property type="entry name" value="CheY-like"/>
    <property type="match status" value="1"/>
</dbReference>
<feature type="domain" description="Response regulatory" evidence="8">
    <location>
        <begin position="6"/>
        <end position="119"/>
    </location>
</feature>
<dbReference type="InterPro" id="IPR001867">
    <property type="entry name" value="OmpR/PhoB-type_DNA-bd"/>
</dbReference>
<feature type="DNA-binding region" description="OmpR/PhoB-type" evidence="7">
    <location>
        <begin position="129"/>
        <end position="228"/>
    </location>
</feature>
<dbReference type="Gene3D" id="6.10.250.690">
    <property type="match status" value="1"/>
</dbReference>
<dbReference type="Pfam" id="PF00486">
    <property type="entry name" value="Trans_reg_C"/>
    <property type="match status" value="1"/>
</dbReference>
<dbReference type="RefSeq" id="WP_349219649.1">
    <property type="nucleotide sequence ID" value="NZ_JBBMFD010000014.1"/>
</dbReference>
<proteinExistence type="predicted"/>
<evidence type="ECO:0000256" key="5">
    <source>
        <dbReference type="ARBA" id="ARBA00024867"/>
    </source>
</evidence>
<accession>A0ABV1E0P7</accession>
<evidence type="ECO:0000256" key="3">
    <source>
        <dbReference type="ARBA" id="ARBA00023125"/>
    </source>
</evidence>
<dbReference type="CDD" id="cd17620">
    <property type="entry name" value="REC_OmpR_KdpE-like"/>
    <property type="match status" value="1"/>
</dbReference>
<evidence type="ECO:0000256" key="4">
    <source>
        <dbReference type="ARBA" id="ARBA00023163"/>
    </source>
</evidence>
<dbReference type="PROSITE" id="PS51755">
    <property type="entry name" value="OMPR_PHOB"/>
    <property type="match status" value="1"/>
</dbReference>
<evidence type="ECO:0000313" key="11">
    <source>
        <dbReference type="Proteomes" id="UP001489509"/>
    </source>
</evidence>
<reference evidence="10 11" key="1">
    <citation type="submission" date="2024-03" db="EMBL/GenBank/DDBJ databases">
        <title>Human intestinal bacterial collection.</title>
        <authorList>
            <person name="Pauvert C."/>
            <person name="Hitch T.C.A."/>
            <person name="Clavel T."/>
        </authorList>
    </citation>
    <scope>NUCLEOTIDE SEQUENCE [LARGE SCALE GENOMIC DNA]</scope>
    <source>
        <strain evidence="10 11">CLA-JM-H44</strain>
    </source>
</reference>
<feature type="modified residue" description="4-aspartylphosphate" evidence="6">
    <location>
        <position position="55"/>
    </location>
</feature>
<evidence type="ECO:0000313" key="10">
    <source>
        <dbReference type="EMBL" id="MEQ2440886.1"/>
    </source>
</evidence>
<dbReference type="PROSITE" id="PS50110">
    <property type="entry name" value="RESPONSE_REGULATORY"/>
    <property type="match status" value="1"/>
</dbReference>
<dbReference type="PANTHER" id="PTHR48111:SF50">
    <property type="entry name" value="KDP OPERON TRANSCRIPTIONAL REGULATORY PROTEIN KDPE"/>
    <property type="match status" value="1"/>
</dbReference>
<keyword evidence="2" id="KW-0805">Transcription regulation</keyword>
<evidence type="ECO:0000259" key="8">
    <source>
        <dbReference type="PROSITE" id="PS50110"/>
    </source>
</evidence>
<keyword evidence="4" id="KW-0804">Transcription</keyword>
<dbReference type="Proteomes" id="UP001489509">
    <property type="component" value="Unassembled WGS sequence"/>
</dbReference>
<sequence>MNNEPSILIIEDDKNIQNFLSISLKTNGYRHETAATGLEGISLFLSNNPDLILLDLGLPDIDGLKVLEQIRSFSDVPVIVVSARGQEKEKVQALDMGADDYITKPFYINELLARIRVALRKHQPKVARNSVFTLDTLTIDFEKRKVFVEGKEVHLTPIEYKLLVLLVDNAGKVLTHSFINKQVWGYSNVEEPQSLRVFMANIRRKIEKDTTHPRYILTEVGVGYRFVDE</sequence>
<name>A0ABV1E0P7_9FIRM</name>
<comment type="caution">
    <text evidence="10">The sequence shown here is derived from an EMBL/GenBank/DDBJ whole genome shotgun (WGS) entry which is preliminary data.</text>
</comment>
<evidence type="ECO:0000256" key="2">
    <source>
        <dbReference type="ARBA" id="ARBA00023015"/>
    </source>
</evidence>
<organism evidence="10 11">
    <name type="scientific">Solibaculum intestinale</name>
    <dbReference type="NCBI Taxonomy" id="3133165"/>
    <lineage>
        <taxon>Bacteria</taxon>
        <taxon>Bacillati</taxon>
        <taxon>Bacillota</taxon>
        <taxon>Clostridia</taxon>
        <taxon>Eubacteriales</taxon>
        <taxon>Oscillospiraceae</taxon>
        <taxon>Solibaculum</taxon>
    </lineage>
</organism>
<dbReference type="Gene3D" id="3.40.50.2300">
    <property type="match status" value="1"/>
</dbReference>
<keyword evidence="3 7" id="KW-0238">DNA-binding</keyword>
<evidence type="ECO:0000256" key="6">
    <source>
        <dbReference type="PROSITE-ProRule" id="PRU00169"/>
    </source>
</evidence>
<comment type="function">
    <text evidence="5">May play the central regulatory role in sporulation. It may be an element of the effector pathway responsible for the activation of sporulation genes in response to nutritional stress. Spo0A may act in concert with spo0H (a sigma factor) to control the expression of some genes that are critical to the sporulation process.</text>
</comment>
<dbReference type="CDD" id="cd00383">
    <property type="entry name" value="trans_reg_C"/>
    <property type="match status" value="1"/>
</dbReference>
<dbReference type="PANTHER" id="PTHR48111">
    <property type="entry name" value="REGULATOR OF RPOS"/>
    <property type="match status" value="1"/>
</dbReference>
<keyword evidence="6" id="KW-0597">Phosphoprotein</keyword>
<dbReference type="InterPro" id="IPR036388">
    <property type="entry name" value="WH-like_DNA-bd_sf"/>
</dbReference>
<dbReference type="Gene3D" id="1.10.10.10">
    <property type="entry name" value="Winged helix-like DNA-binding domain superfamily/Winged helix DNA-binding domain"/>
    <property type="match status" value="1"/>
</dbReference>
<dbReference type="InterPro" id="IPR001789">
    <property type="entry name" value="Sig_transdc_resp-reg_receiver"/>
</dbReference>
<dbReference type="SMART" id="SM00862">
    <property type="entry name" value="Trans_reg_C"/>
    <property type="match status" value="1"/>
</dbReference>